<dbReference type="InterPro" id="IPR036895">
    <property type="entry name" value="Uracil-DNA_glycosylase-like_sf"/>
</dbReference>
<keyword evidence="1" id="KW-0235">DNA replication</keyword>
<evidence type="ECO:0000256" key="1">
    <source>
        <dbReference type="ARBA" id="ARBA00022705"/>
    </source>
</evidence>
<dbReference type="EMBL" id="LAZR01007268">
    <property type="protein sequence ID" value="KKM86377.1"/>
    <property type="molecule type" value="Genomic_DNA"/>
</dbReference>
<dbReference type="PANTHER" id="PTHR10133:SF27">
    <property type="entry name" value="DNA POLYMERASE NU"/>
    <property type="match status" value="1"/>
</dbReference>
<dbReference type="AlphaFoldDB" id="A0A0F9NYR1"/>
<comment type="caution">
    <text evidence="3">The sequence shown here is derived from an EMBL/GenBank/DDBJ whole genome shotgun (WGS) entry which is preliminary data.</text>
</comment>
<dbReference type="GO" id="GO:0003677">
    <property type="term" value="F:DNA binding"/>
    <property type="evidence" value="ECO:0007669"/>
    <property type="project" value="InterPro"/>
</dbReference>
<dbReference type="GO" id="GO:0006302">
    <property type="term" value="P:double-strand break repair"/>
    <property type="evidence" value="ECO:0007669"/>
    <property type="project" value="TreeGrafter"/>
</dbReference>
<dbReference type="SUPFAM" id="SSF56672">
    <property type="entry name" value="DNA/RNA polymerases"/>
    <property type="match status" value="1"/>
</dbReference>
<protein>
    <recommendedName>
        <fullName evidence="2">Uracil-DNA glycosylase-like domain-containing protein</fullName>
    </recommendedName>
</protein>
<reference evidence="3" key="1">
    <citation type="journal article" date="2015" name="Nature">
        <title>Complex archaea that bridge the gap between prokaryotes and eukaryotes.</title>
        <authorList>
            <person name="Spang A."/>
            <person name="Saw J.H."/>
            <person name="Jorgensen S.L."/>
            <person name="Zaremba-Niedzwiedzka K."/>
            <person name="Martijn J."/>
            <person name="Lind A.E."/>
            <person name="van Eijk R."/>
            <person name="Schleper C."/>
            <person name="Guy L."/>
            <person name="Ettema T.J."/>
        </authorList>
    </citation>
    <scope>NUCLEOTIDE SEQUENCE</scope>
</reference>
<proteinExistence type="predicted"/>
<dbReference type="InterPro" id="IPR012337">
    <property type="entry name" value="RNaseH-like_sf"/>
</dbReference>
<dbReference type="Pfam" id="PF00476">
    <property type="entry name" value="DNA_pol_A"/>
    <property type="match status" value="1"/>
</dbReference>
<evidence type="ECO:0000313" key="3">
    <source>
        <dbReference type="EMBL" id="KKM86377.1"/>
    </source>
</evidence>
<dbReference type="InterPro" id="IPR005122">
    <property type="entry name" value="Uracil-DNA_glycosylase-like"/>
</dbReference>
<dbReference type="Gene3D" id="3.40.470.10">
    <property type="entry name" value="Uracil-DNA glycosylase-like domain"/>
    <property type="match status" value="1"/>
</dbReference>
<organism evidence="3">
    <name type="scientific">marine sediment metagenome</name>
    <dbReference type="NCBI Taxonomy" id="412755"/>
    <lineage>
        <taxon>unclassified sequences</taxon>
        <taxon>metagenomes</taxon>
        <taxon>ecological metagenomes</taxon>
    </lineage>
</organism>
<dbReference type="Gene3D" id="1.10.150.20">
    <property type="entry name" value="5' to 3' exonuclease, C-terminal subdomain"/>
    <property type="match status" value="1"/>
</dbReference>
<dbReference type="PRINTS" id="PR00868">
    <property type="entry name" value="DNAPOLI"/>
</dbReference>
<dbReference type="GO" id="GO:0006261">
    <property type="term" value="P:DNA-templated DNA replication"/>
    <property type="evidence" value="ECO:0007669"/>
    <property type="project" value="InterPro"/>
</dbReference>
<dbReference type="InterPro" id="IPR043502">
    <property type="entry name" value="DNA/RNA_pol_sf"/>
</dbReference>
<dbReference type="InterPro" id="IPR001098">
    <property type="entry name" value="DNA-dir_DNA_pol_A_palm_dom"/>
</dbReference>
<evidence type="ECO:0000259" key="2">
    <source>
        <dbReference type="SMART" id="SM00986"/>
    </source>
</evidence>
<dbReference type="SUPFAM" id="SSF53098">
    <property type="entry name" value="Ribonuclease H-like"/>
    <property type="match status" value="1"/>
</dbReference>
<gene>
    <name evidence="3" type="ORF">LCGC14_1279650</name>
</gene>
<dbReference type="InterPro" id="IPR002298">
    <property type="entry name" value="DNA_polymerase_A"/>
</dbReference>
<dbReference type="GO" id="GO:0003887">
    <property type="term" value="F:DNA-directed DNA polymerase activity"/>
    <property type="evidence" value="ECO:0007669"/>
    <property type="project" value="InterPro"/>
</dbReference>
<dbReference type="SMART" id="SM00987">
    <property type="entry name" value="UreE_C"/>
    <property type="match status" value="1"/>
</dbReference>
<dbReference type="InterPro" id="IPR036397">
    <property type="entry name" value="RNaseH_sf"/>
</dbReference>
<dbReference type="Pfam" id="PF01612">
    <property type="entry name" value="DNA_pol_A_exo1"/>
    <property type="match status" value="1"/>
</dbReference>
<feature type="domain" description="Uracil-DNA glycosylase-like" evidence="2">
    <location>
        <begin position="21"/>
        <end position="174"/>
    </location>
</feature>
<dbReference type="GO" id="GO:0008408">
    <property type="term" value="F:3'-5' exonuclease activity"/>
    <property type="evidence" value="ECO:0007669"/>
    <property type="project" value="InterPro"/>
</dbReference>
<dbReference type="SUPFAM" id="SSF52141">
    <property type="entry name" value="Uracil-DNA glycosylase-like"/>
    <property type="match status" value="1"/>
</dbReference>
<accession>A0A0F9NYR1</accession>
<dbReference type="Gene3D" id="3.30.420.10">
    <property type="entry name" value="Ribonuclease H-like superfamily/Ribonuclease H"/>
    <property type="match status" value="1"/>
</dbReference>
<sequence>MSAPPDCQKCSLHKRRLTVINSTLPESAEVLVVGAAPDWQDEEQCKGFVGDAGQYLRDKLREVGFKPHKLAYANAVRCRPPMSPKKKQRAPTSKQISECGDFLAEDVKRLPNLKLILAFGRSAIEAVHRTGAGVGECMGPSFVCDRFNVPTIAAYHPSAVMQGHQEESVFIGALRRAKEFIDGVPELGLGEYLVIAPGEGYTEAQALRGLEDLRDLLLASKQFAFDLETDGLDPRTVTVFCASFSCREHEGYVVPLLGRYVECEGQTLEEVTQVLGDGGRTPRQIWSPKALARVKELLEEILTCDVDKSAQNGVYDVECARFNLGIEVRRFTYDMMLAHHVGIKERPPHNLEVLRAEFTSMPPYDMKLKRWAPTKMHKFVAAPDDVLWQYSGADADCEFRIAGATLKEMRRQEREYAEIGAHSEWLLREVIMPLQRALSYTSERGVPLNMELLDRLARELVSGRKELEAIMSDALAKLNVAPPKNWDSWQQMAKIMYGPAELAEFYCKCGKPFRTDKSLATHCSTWKHDVGTLPLCGMNLPERDPESAEAQLGLTLRPTDAETIGVMLSGRDVNGKVLKLGKHRTTVLKHLLRHKYYGKMRGTFVGDEERTKGWPKHVKDYWEDRGLVHSHFHIPGTETGRLSSSKPNVQNPPRDAVFRNVVRPPKGFWIIDADYSQVENRVMAYGAMCKQYLIDLLTCICGKPFGSTREEINAFEEHVKAPGHGRLDMHTGSAMRIYKATMDQVTKEMRAKAKRFVHGANYGISAWTIAHRFNISQDQAQAELDGYFNIYPELLE</sequence>
<dbReference type="Pfam" id="PF03167">
    <property type="entry name" value="UDG"/>
    <property type="match status" value="1"/>
</dbReference>
<dbReference type="PANTHER" id="PTHR10133">
    <property type="entry name" value="DNA POLYMERASE I"/>
    <property type="match status" value="1"/>
</dbReference>
<dbReference type="InterPro" id="IPR002562">
    <property type="entry name" value="3'-5'_exonuclease_dom"/>
</dbReference>
<name>A0A0F9NYR1_9ZZZZ</name>
<dbReference type="SMART" id="SM00986">
    <property type="entry name" value="UDG"/>
    <property type="match status" value="1"/>
</dbReference>
<dbReference type="Gene3D" id="3.30.70.370">
    <property type="match status" value="1"/>
</dbReference>
<feature type="non-terminal residue" evidence="3">
    <location>
        <position position="796"/>
    </location>
</feature>